<dbReference type="AlphaFoldDB" id="A0A9P4GQ69"/>
<comment type="caution">
    <text evidence="2">The sequence shown here is derived from an EMBL/GenBank/DDBJ whole genome shotgun (WGS) entry which is preliminary data.</text>
</comment>
<accession>A0A9P4GQ69</accession>
<dbReference type="GeneID" id="63844589"/>
<proteinExistence type="predicted"/>
<evidence type="ECO:0000256" key="1">
    <source>
        <dbReference type="SAM" id="MobiDB-lite"/>
    </source>
</evidence>
<feature type="non-terminal residue" evidence="2">
    <location>
        <position position="1"/>
    </location>
</feature>
<gene>
    <name evidence="2" type="ORF">K460DRAFT_244482</name>
</gene>
<dbReference type="RefSeq" id="XP_040793166.1">
    <property type="nucleotide sequence ID" value="XM_040927336.1"/>
</dbReference>
<dbReference type="EMBL" id="ML976614">
    <property type="protein sequence ID" value="KAF1850603.1"/>
    <property type="molecule type" value="Genomic_DNA"/>
</dbReference>
<feature type="region of interest" description="Disordered" evidence="1">
    <location>
        <begin position="397"/>
        <end position="421"/>
    </location>
</feature>
<evidence type="ECO:0000313" key="2">
    <source>
        <dbReference type="EMBL" id="KAF1850603.1"/>
    </source>
</evidence>
<sequence>VQNMLDAAQLEVGRRYAAAPDLCEMLQSQVMEGLEQCNLQEVDPMQVLHDQMRIEWRILDAYNKHRLGKATHRYYNGFSEPEGGDNYKKEDNIPEEPQWFPLRCEVQKYGFRVVAPPIYQVSSTDKELSARPESTVNRFTKTKALPGNAANSGNDTSSPKKKKTGRAAANYDKLADAPSAHLDFPDGNITLAEMTAFLPQSIKSWDVIDRALFNGAFSATLAGMINHFRNMPAGNIENNSVYRMMKAPMDKRALTDPVYEGWSVSVHQKIQKPIGFNPASVSVAGFRTPSNNYKRDATNISQESAQNILFRDLMKGVKVMPSGYDALDLTRCVQYCVDHPEEDWLYPQDFVDLVSQLPQDAHLSRYPRGPAPVQLDHQDASIVGRYTSTKKLNGAMYAASRQRDSNGRLLKKQKADSDEEE</sequence>
<feature type="region of interest" description="Disordered" evidence="1">
    <location>
        <begin position="125"/>
        <end position="168"/>
    </location>
</feature>
<dbReference type="Proteomes" id="UP000800039">
    <property type="component" value="Unassembled WGS sequence"/>
</dbReference>
<protein>
    <submittedName>
        <fullName evidence="2">Uncharacterized protein</fullName>
    </submittedName>
</protein>
<feature type="non-terminal residue" evidence="2">
    <location>
        <position position="421"/>
    </location>
</feature>
<dbReference type="OrthoDB" id="3785351at2759"/>
<keyword evidence="3" id="KW-1185">Reference proteome</keyword>
<name>A0A9P4GQ69_9PLEO</name>
<evidence type="ECO:0000313" key="3">
    <source>
        <dbReference type="Proteomes" id="UP000800039"/>
    </source>
</evidence>
<organism evidence="2 3">
    <name type="scientific">Cucurbitaria berberidis CBS 394.84</name>
    <dbReference type="NCBI Taxonomy" id="1168544"/>
    <lineage>
        <taxon>Eukaryota</taxon>
        <taxon>Fungi</taxon>
        <taxon>Dikarya</taxon>
        <taxon>Ascomycota</taxon>
        <taxon>Pezizomycotina</taxon>
        <taxon>Dothideomycetes</taxon>
        <taxon>Pleosporomycetidae</taxon>
        <taxon>Pleosporales</taxon>
        <taxon>Pleosporineae</taxon>
        <taxon>Cucurbitariaceae</taxon>
        <taxon>Cucurbitaria</taxon>
    </lineage>
</organism>
<reference evidence="2" key="1">
    <citation type="submission" date="2020-01" db="EMBL/GenBank/DDBJ databases">
        <authorList>
            <consortium name="DOE Joint Genome Institute"/>
            <person name="Haridas S."/>
            <person name="Albert R."/>
            <person name="Binder M."/>
            <person name="Bloem J."/>
            <person name="Labutti K."/>
            <person name="Salamov A."/>
            <person name="Andreopoulos B."/>
            <person name="Baker S.E."/>
            <person name="Barry K."/>
            <person name="Bills G."/>
            <person name="Bluhm B.H."/>
            <person name="Cannon C."/>
            <person name="Castanera R."/>
            <person name="Culley D.E."/>
            <person name="Daum C."/>
            <person name="Ezra D."/>
            <person name="Gonzalez J.B."/>
            <person name="Henrissat B."/>
            <person name="Kuo A."/>
            <person name="Liang C."/>
            <person name="Lipzen A."/>
            <person name="Lutzoni F."/>
            <person name="Magnuson J."/>
            <person name="Mondo S."/>
            <person name="Nolan M."/>
            <person name="Ohm R."/>
            <person name="Pangilinan J."/>
            <person name="Park H.-J."/>
            <person name="Ramirez L."/>
            <person name="Alfaro M."/>
            <person name="Sun H."/>
            <person name="Tritt A."/>
            <person name="Yoshinaga Y."/>
            <person name="Zwiers L.-H."/>
            <person name="Turgeon B.G."/>
            <person name="Goodwin S.B."/>
            <person name="Spatafora J.W."/>
            <person name="Crous P.W."/>
            <person name="Grigoriev I.V."/>
        </authorList>
    </citation>
    <scope>NUCLEOTIDE SEQUENCE</scope>
    <source>
        <strain evidence="2">CBS 394.84</strain>
    </source>
</reference>